<dbReference type="InterPro" id="IPR036856">
    <property type="entry name" value="Ald_Oxase/Xan_DH_a/b_sf"/>
</dbReference>
<dbReference type="SUPFAM" id="SSF54665">
    <property type="entry name" value="CO dehydrogenase molybdoprotein N-domain-like"/>
    <property type="match status" value="1"/>
</dbReference>
<organism evidence="4 5">
    <name type="scientific">Chelativorans salis</name>
    <dbReference type="NCBI Taxonomy" id="2978478"/>
    <lineage>
        <taxon>Bacteria</taxon>
        <taxon>Pseudomonadati</taxon>
        <taxon>Pseudomonadota</taxon>
        <taxon>Alphaproteobacteria</taxon>
        <taxon>Hyphomicrobiales</taxon>
        <taxon>Phyllobacteriaceae</taxon>
        <taxon>Chelativorans</taxon>
    </lineage>
</organism>
<dbReference type="Pfam" id="PF02738">
    <property type="entry name" value="MoCoBD_1"/>
    <property type="match status" value="1"/>
</dbReference>
<dbReference type="PANTHER" id="PTHR11908">
    <property type="entry name" value="XANTHINE DEHYDROGENASE"/>
    <property type="match status" value="1"/>
</dbReference>
<dbReference type="SMART" id="SM01008">
    <property type="entry name" value="Ald_Xan_dh_C"/>
    <property type="match status" value="1"/>
</dbReference>
<dbReference type="InterPro" id="IPR008274">
    <property type="entry name" value="AldOxase/xan_DH_MoCoBD1"/>
</dbReference>
<evidence type="ECO:0000313" key="5">
    <source>
        <dbReference type="Proteomes" id="UP001320831"/>
    </source>
</evidence>
<accession>A0ABT2LQF7</accession>
<dbReference type="InterPro" id="IPR016208">
    <property type="entry name" value="Ald_Oxase/xanthine_DH-like"/>
</dbReference>
<keyword evidence="5" id="KW-1185">Reference proteome</keyword>
<dbReference type="InterPro" id="IPR046867">
    <property type="entry name" value="AldOxase/xan_DH_MoCoBD2"/>
</dbReference>
<reference evidence="4 5" key="1">
    <citation type="submission" date="2022-09" db="EMBL/GenBank/DDBJ databases">
        <title>Chelativorans salina sp. nov., a novel slightly halophilic bacterium isolated from a saline lake sediment enrichment.</title>
        <authorList>
            <person name="Gao L."/>
            <person name="Fang B.-Z."/>
            <person name="Li W.-J."/>
        </authorList>
    </citation>
    <scope>NUCLEOTIDE SEQUENCE [LARGE SCALE GENOMIC DNA]</scope>
    <source>
        <strain evidence="4 5">EGI FJ00035</strain>
    </source>
</reference>
<dbReference type="Gene3D" id="3.30.365.10">
    <property type="entry name" value="Aldehyde oxidase/xanthine dehydrogenase, molybdopterin binding domain"/>
    <property type="match status" value="4"/>
</dbReference>
<dbReference type="Proteomes" id="UP001320831">
    <property type="component" value="Unassembled WGS sequence"/>
</dbReference>
<protein>
    <submittedName>
        <fullName evidence="4">Xanthine dehydrogenase family protein molybdopterin-binding subunit</fullName>
    </submittedName>
</protein>
<dbReference type="EMBL" id="JAOCZP010000005">
    <property type="protein sequence ID" value="MCT7376785.1"/>
    <property type="molecule type" value="Genomic_DNA"/>
</dbReference>
<dbReference type="InterPro" id="IPR000674">
    <property type="entry name" value="Ald_Oxase/Xan_DH_a/b"/>
</dbReference>
<gene>
    <name evidence="4" type="ORF">N5A92_17270</name>
</gene>
<comment type="caution">
    <text evidence="4">The sequence shown here is derived from an EMBL/GenBank/DDBJ whole genome shotgun (WGS) entry which is preliminary data.</text>
</comment>
<evidence type="ECO:0000256" key="1">
    <source>
        <dbReference type="ARBA" id="ARBA00022505"/>
    </source>
</evidence>
<name>A0ABT2LQF7_9HYPH</name>
<dbReference type="InterPro" id="IPR037165">
    <property type="entry name" value="AldOxase/xan_DH_Mopterin-bd_sf"/>
</dbReference>
<keyword evidence="2" id="KW-0560">Oxidoreductase</keyword>
<evidence type="ECO:0000313" key="4">
    <source>
        <dbReference type="EMBL" id="MCT7376785.1"/>
    </source>
</evidence>
<proteinExistence type="predicted"/>
<dbReference type="RefSeq" id="WP_260904971.1">
    <property type="nucleotide sequence ID" value="NZ_JAOCZP010000005.1"/>
</dbReference>
<evidence type="ECO:0000259" key="3">
    <source>
        <dbReference type="SMART" id="SM01008"/>
    </source>
</evidence>
<sequence>MPTGPYAEIPRVDAYEKVRGRAIYGTDNNPSGVAYGAFVTATIGRGRITAMDLSEAQSIDGVRLIVNHEHTSDLQPARFIMQHGFAFQSYSPVLTPNVAYRGQPVALVVADTLESAIEAASRIRVSYEEHPFAATLDSERAEPVPQAEAATAWPIDDIVVGDAETVYADAAVKVDATYTMPTQHQNPMELIGTVAAWDGDHLTVYEGTQNAGACKFGLAEQLGIPPENVTVISPYTGGGFGQKNTMQSQQVLTAFAARELGRPVKVVVPRRQTFHDSSFRPATRQRVRLAADSAGRFTAALYDVDAQTSMHDFFQSEHADTAARHYGYGAFRSFTRLVRTDTPTPGYMRAPFEHATAFAIESAVDELAYEHGMDPVQIRLLNDTDTDIVDGLPHSSRHVSECLRRGAELFGWDRRTPEPRSMVAQNGDLIGMGVAIGLYAGSGGPNRASVRATRDGIIEISLGVHEMGQGIRTAIANVVARHLNVAPESVTAILGDTRGVPQMLTAGSWGSASSIPAAEAVCEALREALDALGTNAPEGASPAEILALADHDELSVEAATFAPGQNRDALGEIDTGHVAPSGPVYPDFITYSYAAHFVEVRVEQTTRRIRVPRVVSVFDCGRVLSPRTARSQAIGGVVWGVGGALREAGEVDPRYGGVLNADMAEYLVPVNADIGSIEVGFIDEPDPMVNRSGVKGLGEVVLVGVAPAITNAIYHATGVRARHLPVRIEDLV</sequence>
<dbReference type="Pfam" id="PF20256">
    <property type="entry name" value="MoCoBD_2"/>
    <property type="match status" value="1"/>
</dbReference>
<keyword evidence="1" id="KW-0500">Molybdenum</keyword>
<dbReference type="Pfam" id="PF01315">
    <property type="entry name" value="Ald_Xan_dh_C"/>
    <property type="match status" value="1"/>
</dbReference>
<feature type="domain" description="Aldehyde oxidase/xanthine dehydrogenase a/b hammerhead" evidence="3">
    <location>
        <begin position="19"/>
        <end position="131"/>
    </location>
</feature>
<dbReference type="Gene3D" id="3.90.1170.50">
    <property type="entry name" value="Aldehyde oxidase/xanthine dehydrogenase, a/b hammerhead"/>
    <property type="match status" value="1"/>
</dbReference>
<dbReference type="SUPFAM" id="SSF56003">
    <property type="entry name" value="Molybdenum cofactor-binding domain"/>
    <property type="match status" value="1"/>
</dbReference>
<dbReference type="PANTHER" id="PTHR11908:SF132">
    <property type="entry name" value="ALDEHYDE OXIDASE 1-RELATED"/>
    <property type="match status" value="1"/>
</dbReference>
<evidence type="ECO:0000256" key="2">
    <source>
        <dbReference type="ARBA" id="ARBA00023002"/>
    </source>
</evidence>